<dbReference type="InterPro" id="IPR007337">
    <property type="entry name" value="RelB/DinJ"/>
</dbReference>
<accession>A0ABW3EB75</accession>
<dbReference type="Proteomes" id="UP001597104">
    <property type="component" value="Unassembled WGS sequence"/>
</dbReference>
<name>A0ABW3EB75_9LACO</name>
<comment type="caution">
    <text evidence="1">The sequence shown here is derived from an EMBL/GenBank/DDBJ whole genome shotgun (WGS) entry which is preliminary data.</text>
</comment>
<evidence type="ECO:0000313" key="1">
    <source>
        <dbReference type="EMBL" id="MFD0896597.1"/>
    </source>
</evidence>
<dbReference type="NCBIfam" id="TIGR02384">
    <property type="entry name" value="RelB_DinJ"/>
    <property type="match status" value="1"/>
</dbReference>
<dbReference type="InterPro" id="IPR013321">
    <property type="entry name" value="Arc_rbn_hlx_hlx"/>
</dbReference>
<dbReference type="RefSeq" id="WP_171001892.1">
    <property type="nucleotide sequence ID" value="NZ_BJDN01000029.1"/>
</dbReference>
<dbReference type="EMBL" id="JBHTIO010000012">
    <property type="protein sequence ID" value="MFD0896597.1"/>
    <property type="molecule type" value="Genomic_DNA"/>
</dbReference>
<protein>
    <submittedName>
        <fullName evidence="1">Type II toxin-antitoxin system RelB/DinJ family antitoxin</fullName>
    </submittedName>
</protein>
<proteinExistence type="predicted"/>
<keyword evidence="2" id="KW-1185">Reference proteome</keyword>
<gene>
    <name evidence="1" type="ORF">ACFQZ7_02415</name>
</gene>
<organism evidence="1 2">
    <name type="scientific">Loigolactobacillus binensis</name>
    <dbReference type="NCBI Taxonomy" id="2559922"/>
    <lineage>
        <taxon>Bacteria</taxon>
        <taxon>Bacillati</taxon>
        <taxon>Bacillota</taxon>
        <taxon>Bacilli</taxon>
        <taxon>Lactobacillales</taxon>
        <taxon>Lactobacillaceae</taxon>
        <taxon>Loigolactobacillus</taxon>
    </lineage>
</organism>
<dbReference type="Pfam" id="PF04221">
    <property type="entry name" value="RelB"/>
    <property type="match status" value="1"/>
</dbReference>
<sequence>MQETNKKVSFTIRVNAQTKKKADQVAESLGISLTAAINMFVEQFAREKGMPFTPTANLHEHTYSEAELELMFVDLLKQRVKNAIDQPGLPGADLTARYVQHRTERD</sequence>
<reference evidence="2" key="1">
    <citation type="journal article" date="2019" name="Int. J. Syst. Evol. Microbiol.">
        <title>The Global Catalogue of Microorganisms (GCM) 10K type strain sequencing project: providing services to taxonomists for standard genome sequencing and annotation.</title>
        <authorList>
            <consortium name="The Broad Institute Genomics Platform"/>
            <consortium name="The Broad Institute Genome Sequencing Center for Infectious Disease"/>
            <person name="Wu L."/>
            <person name="Ma J."/>
        </authorList>
    </citation>
    <scope>NUCLEOTIDE SEQUENCE [LARGE SCALE GENOMIC DNA]</scope>
    <source>
        <strain evidence="2">CCM 8925</strain>
    </source>
</reference>
<dbReference type="Gene3D" id="1.10.1220.10">
    <property type="entry name" value="Met repressor-like"/>
    <property type="match status" value="1"/>
</dbReference>
<evidence type="ECO:0000313" key="2">
    <source>
        <dbReference type="Proteomes" id="UP001597104"/>
    </source>
</evidence>